<dbReference type="EMBL" id="BKAG01000026">
    <property type="protein sequence ID" value="GEP44174.1"/>
    <property type="molecule type" value="Genomic_DNA"/>
</dbReference>
<keyword evidence="14" id="KW-1185">Reference proteome</keyword>
<dbReference type="GO" id="GO:0140664">
    <property type="term" value="F:ATP-dependent DNA damage sensor activity"/>
    <property type="evidence" value="ECO:0007669"/>
    <property type="project" value="InterPro"/>
</dbReference>
<dbReference type="PANTHER" id="PTHR11361:SF34">
    <property type="entry name" value="DNA MISMATCH REPAIR PROTEIN MSH1, MITOCHONDRIAL"/>
    <property type="match status" value="1"/>
</dbReference>
<dbReference type="GO" id="GO:0030983">
    <property type="term" value="F:mismatched DNA binding"/>
    <property type="evidence" value="ECO:0007669"/>
    <property type="project" value="InterPro"/>
</dbReference>
<dbReference type="FunFam" id="3.40.50.300:FF:000870">
    <property type="entry name" value="MutS protein homolog 4"/>
    <property type="match status" value="1"/>
</dbReference>
<dbReference type="InterPro" id="IPR000432">
    <property type="entry name" value="DNA_mismatch_repair_MutS_C"/>
</dbReference>
<evidence type="ECO:0000256" key="8">
    <source>
        <dbReference type="ARBA" id="ARBA00024647"/>
    </source>
</evidence>
<evidence type="ECO:0000256" key="11">
    <source>
        <dbReference type="SAM" id="MobiDB-lite"/>
    </source>
</evidence>
<dbReference type="SUPFAM" id="SSF52540">
    <property type="entry name" value="P-loop containing nucleoside triphosphate hydrolases"/>
    <property type="match status" value="1"/>
</dbReference>
<dbReference type="Pfam" id="PF00488">
    <property type="entry name" value="MutS_V"/>
    <property type="match status" value="1"/>
</dbReference>
<organism evidence="13 14">
    <name type="scientific">Brevifollis gellanilyticus</name>
    <dbReference type="NCBI Taxonomy" id="748831"/>
    <lineage>
        <taxon>Bacteria</taxon>
        <taxon>Pseudomonadati</taxon>
        <taxon>Verrucomicrobiota</taxon>
        <taxon>Verrucomicrobiia</taxon>
        <taxon>Verrucomicrobiales</taxon>
        <taxon>Verrucomicrobiaceae</taxon>
    </lineage>
</organism>
<dbReference type="SUPFAM" id="SSF53150">
    <property type="entry name" value="DNA repair protein MutS, domain II"/>
    <property type="match status" value="1"/>
</dbReference>
<sequence>MSDAATTPMMKQYLAMRRELPEDVLLFFRLGDFYELFFEDAKTASPILNVALTKRNGVPMCGVPHHSSQGYIAKLIKAGKRVAIGEQTSDPVPGKIVERAISQILSAGTVNDLNLLDASRPNYLAAVFREGKKFGLACVDHTTGEFEVAEFKDAIELADELERLQPSELLYSDEQRDVIEALGSPVAALAVEGYLYLLDQAEHSLTQHFKVQSLDGFGCQGLRASICAAGAILQYLQFQLRRSVEHIQRLRVAQISEVVLIDAASQSHLELVNARGGNQHTLLSALDRTCTSMGARKLRHWVLHPLRDLDVLTQRQDMVSAFLDEPILLGQLRTLLKEIRDLERTSSRLSQGSGNGRDLQALAVSLEVVPALKTLLDVAPHSDGVAGDASARSSPHWNGVVRHLHDLTPLCQEIQRAIADEPPMQIKEGGVFREGYLPELDELRNASSLGRQWIADLQNREIERTGIKSLKIKYNAVFGYFIEITKANVGSVPTDYHRKQTTVNGERYITDELKRMEDKILGAEERSKALEYEEFVALRGRVLEHLARIQETAEAIAILDSLGSLAETARLFNYTRPVLNETRNLFIRDGRHPVLDQNLASGERFVPNDITLEPEESRLILITGPNMAGKSTYLRMTALLTLMAQIGSFLPVASAEIGLVDRIFTRIGASDDIARGQSTFMVEMNETALILNNATERSLVILDEIGRGTSTFDGLSIAWSVAEHLHDKVGARTLFATHYHEITALAQSRNAVKNYNVAVKEWNQQIIFLHKILPGSAEKSYGIQVARLAGLPENVIDRAKEVLQQLESGHQPAESVKEVPVPTSVPSKARKKAKSEADAGQMDLFG</sequence>
<dbReference type="GO" id="GO:0005524">
    <property type="term" value="F:ATP binding"/>
    <property type="evidence" value="ECO:0007669"/>
    <property type="project" value="UniProtKB-UniRule"/>
</dbReference>
<dbReference type="InterPro" id="IPR007861">
    <property type="entry name" value="DNA_mismatch_repair_MutS_clamp"/>
</dbReference>
<dbReference type="PANTHER" id="PTHR11361">
    <property type="entry name" value="DNA MISMATCH REPAIR PROTEIN MUTS FAMILY MEMBER"/>
    <property type="match status" value="1"/>
</dbReference>
<comment type="similarity">
    <text evidence="1 9 10">Belongs to the DNA mismatch repair MutS family.</text>
</comment>
<dbReference type="Pfam" id="PF05190">
    <property type="entry name" value="MutS_IV"/>
    <property type="match status" value="1"/>
</dbReference>
<comment type="caution">
    <text evidence="13">The sequence shown here is derived from an EMBL/GenBank/DDBJ whole genome shotgun (WGS) entry which is preliminary data.</text>
</comment>
<dbReference type="AlphaFoldDB" id="A0A512MBS5"/>
<feature type="domain" description="DNA mismatch repair proteins mutS family" evidence="12">
    <location>
        <begin position="698"/>
        <end position="714"/>
    </location>
</feature>
<dbReference type="SUPFAM" id="SSF48334">
    <property type="entry name" value="DNA repair protein MutS, domain III"/>
    <property type="match status" value="1"/>
</dbReference>
<evidence type="ECO:0000259" key="12">
    <source>
        <dbReference type="PROSITE" id="PS00486"/>
    </source>
</evidence>
<dbReference type="InterPro" id="IPR017261">
    <property type="entry name" value="DNA_mismatch_repair_MutS/MSH"/>
</dbReference>
<dbReference type="RefSeq" id="WP_246145747.1">
    <property type="nucleotide sequence ID" value="NZ_BKAG01000026.1"/>
</dbReference>
<evidence type="ECO:0000256" key="2">
    <source>
        <dbReference type="ARBA" id="ARBA00021982"/>
    </source>
</evidence>
<proteinExistence type="inferred from homology"/>
<dbReference type="Gene3D" id="3.40.50.300">
    <property type="entry name" value="P-loop containing nucleotide triphosphate hydrolases"/>
    <property type="match status" value="1"/>
</dbReference>
<keyword evidence="4 9" id="KW-0227">DNA damage</keyword>
<dbReference type="InterPro" id="IPR027417">
    <property type="entry name" value="P-loop_NTPase"/>
</dbReference>
<dbReference type="InterPro" id="IPR007860">
    <property type="entry name" value="DNA_mmatch_repair_MutS_con_dom"/>
</dbReference>
<keyword evidence="6 9" id="KW-0238">DNA-binding</keyword>
<evidence type="ECO:0000256" key="1">
    <source>
        <dbReference type="ARBA" id="ARBA00006271"/>
    </source>
</evidence>
<dbReference type="Gene3D" id="3.30.420.110">
    <property type="entry name" value="MutS, connector domain"/>
    <property type="match status" value="1"/>
</dbReference>
<keyword evidence="3 9" id="KW-0547">Nucleotide-binding</keyword>
<dbReference type="HAMAP" id="MF_00096">
    <property type="entry name" value="MutS"/>
    <property type="match status" value="1"/>
</dbReference>
<dbReference type="Gene3D" id="3.40.1170.10">
    <property type="entry name" value="DNA repair protein MutS, domain I"/>
    <property type="match status" value="1"/>
</dbReference>
<dbReference type="InterPro" id="IPR036678">
    <property type="entry name" value="MutS_con_dom_sf"/>
</dbReference>
<evidence type="ECO:0000256" key="7">
    <source>
        <dbReference type="ARBA" id="ARBA00023204"/>
    </source>
</evidence>
<gene>
    <name evidence="9 13" type="primary">mutS</name>
    <name evidence="13" type="ORF">BGE01nite_34650</name>
</gene>
<keyword evidence="7 9" id="KW-0234">DNA repair</keyword>
<dbReference type="GO" id="GO:0003684">
    <property type="term" value="F:damaged DNA binding"/>
    <property type="evidence" value="ECO:0007669"/>
    <property type="project" value="UniProtKB-UniRule"/>
</dbReference>
<dbReference type="SMART" id="SM00534">
    <property type="entry name" value="MUTSac"/>
    <property type="match status" value="1"/>
</dbReference>
<dbReference type="Pfam" id="PF05188">
    <property type="entry name" value="MutS_II"/>
    <property type="match status" value="1"/>
</dbReference>
<feature type="binding site" evidence="9">
    <location>
        <begin position="624"/>
        <end position="631"/>
    </location>
    <ligand>
        <name>ATP</name>
        <dbReference type="ChEBI" id="CHEBI:30616"/>
    </ligand>
</feature>
<dbReference type="InterPro" id="IPR005748">
    <property type="entry name" value="DNA_mismatch_repair_MutS"/>
</dbReference>
<evidence type="ECO:0000256" key="5">
    <source>
        <dbReference type="ARBA" id="ARBA00022840"/>
    </source>
</evidence>
<dbReference type="NCBIfam" id="TIGR01070">
    <property type="entry name" value="mutS1"/>
    <property type="match status" value="1"/>
</dbReference>
<name>A0A512MBS5_9BACT</name>
<reference evidence="13 14" key="1">
    <citation type="submission" date="2019-07" db="EMBL/GenBank/DDBJ databases">
        <title>Whole genome shotgun sequence of Brevifollis gellanilyticus NBRC 108608.</title>
        <authorList>
            <person name="Hosoyama A."/>
            <person name="Uohara A."/>
            <person name="Ohji S."/>
            <person name="Ichikawa N."/>
        </authorList>
    </citation>
    <scope>NUCLEOTIDE SEQUENCE [LARGE SCALE GENOMIC DNA]</scope>
    <source>
        <strain evidence="13 14">NBRC 108608</strain>
    </source>
</reference>
<keyword evidence="5 9" id="KW-0067">ATP-binding</keyword>
<evidence type="ECO:0000256" key="10">
    <source>
        <dbReference type="RuleBase" id="RU003756"/>
    </source>
</evidence>
<evidence type="ECO:0000256" key="6">
    <source>
        <dbReference type="ARBA" id="ARBA00023125"/>
    </source>
</evidence>
<evidence type="ECO:0000313" key="13">
    <source>
        <dbReference type="EMBL" id="GEP44174.1"/>
    </source>
</evidence>
<dbReference type="InterPro" id="IPR045076">
    <property type="entry name" value="MutS"/>
</dbReference>
<dbReference type="Pfam" id="PF01624">
    <property type="entry name" value="MutS_I"/>
    <property type="match status" value="1"/>
</dbReference>
<dbReference type="Gene3D" id="1.10.1420.10">
    <property type="match status" value="2"/>
</dbReference>
<dbReference type="InterPro" id="IPR036187">
    <property type="entry name" value="DNA_mismatch_repair_MutS_sf"/>
</dbReference>
<evidence type="ECO:0000313" key="14">
    <source>
        <dbReference type="Proteomes" id="UP000321577"/>
    </source>
</evidence>
<dbReference type="GO" id="GO:0006298">
    <property type="term" value="P:mismatch repair"/>
    <property type="evidence" value="ECO:0007669"/>
    <property type="project" value="UniProtKB-UniRule"/>
</dbReference>
<protein>
    <recommendedName>
        <fullName evidence="2 9">DNA mismatch repair protein MutS</fullName>
    </recommendedName>
</protein>
<dbReference type="Pfam" id="PF05192">
    <property type="entry name" value="MutS_III"/>
    <property type="match status" value="1"/>
</dbReference>
<dbReference type="InterPro" id="IPR016151">
    <property type="entry name" value="DNA_mismatch_repair_MutS_N"/>
</dbReference>
<comment type="function">
    <text evidence="8 9">This protein is involved in the repair of mismatches in DNA. It is possible that it carries out the mismatch recognition step. This protein has a weak ATPase activity.</text>
</comment>
<dbReference type="CDD" id="cd03284">
    <property type="entry name" value="ABC_MutS1"/>
    <property type="match status" value="1"/>
</dbReference>
<dbReference type="GO" id="GO:0005829">
    <property type="term" value="C:cytosol"/>
    <property type="evidence" value="ECO:0007669"/>
    <property type="project" value="TreeGrafter"/>
</dbReference>
<dbReference type="SMART" id="SM00533">
    <property type="entry name" value="MUTSd"/>
    <property type="match status" value="1"/>
</dbReference>
<dbReference type="Proteomes" id="UP000321577">
    <property type="component" value="Unassembled WGS sequence"/>
</dbReference>
<dbReference type="InterPro" id="IPR007695">
    <property type="entry name" value="DNA_mismatch_repair_MutS-lik_N"/>
</dbReference>
<dbReference type="PIRSF" id="PIRSF037677">
    <property type="entry name" value="DNA_mis_repair_Msh6"/>
    <property type="match status" value="1"/>
</dbReference>
<accession>A0A512MBS5</accession>
<dbReference type="NCBIfam" id="NF003810">
    <property type="entry name" value="PRK05399.1"/>
    <property type="match status" value="1"/>
</dbReference>
<dbReference type="SUPFAM" id="SSF55271">
    <property type="entry name" value="DNA repair protein MutS, domain I"/>
    <property type="match status" value="1"/>
</dbReference>
<evidence type="ECO:0000256" key="3">
    <source>
        <dbReference type="ARBA" id="ARBA00022741"/>
    </source>
</evidence>
<evidence type="ECO:0000256" key="9">
    <source>
        <dbReference type="HAMAP-Rule" id="MF_00096"/>
    </source>
</evidence>
<dbReference type="InterPro" id="IPR007696">
    <property type="entry name" value="DNA_mismatch_repair_MutS_core"/>
</dbReference>
<feature type="region of interest" description="Disordered" evidence="11">
    <location>
        <begin position="807"/>
        <end position="846"/>
    </location>
</feature>
<evidence type="ECO:0000256" key="4">
    <source>
        <dbReference type="ARBA" id="ARBA00022763"/>
    </source>
</evidence>
<dbReference type="PROSITE" id="PS00486">
    <property type="entry name" value="DNA_MISMATCH_REPAIR_2"/>
    <property type="match status" value="1"/>
</dbReference>